<dbReference type="OrthoDB" id="9768769at2"/>
<evidence type="ECO:0008006" key="4">
    <source>
        <dbReference type="Google" id="ProtNLM"/>
    </source>
</evidence>
<reference evidence="2 3" key="1">
    <citation type="submission" date="2016-10" db="EMBL/GenBank/DDBJ databases">
        <authorList>
            <person name="de Groot N.N."/>
        </authorList>
    </citation>
    <scope>NUCLEOTIDE SEQUENCE [LARGE SCALE GENOMIC DNA]</scope>
    <source>
        <strain evidence="2 3">AR40</strain>
    </source>
</reference>
<keyword evidence="1" id="KW-1133">Transmembrane helix</keyword>
<proteinExistence type="predicted"/>
<protein>
    <recommendedName>
        <fullName evidence="4">Glycosyl transferase family 2</fullName>
    </recommendedName>
</protein>
<organism evidence="2 3">
    <name type="scientific">Butyrivibrio fibrisolvens</name>
    <dbReference type="NCBI Taxonomy" id="831"/>
    <lineage>
        <taxon>Bacteria</taxon>
        <taxon>Bacillati</taxon>
        <taxon>Bacillota</taxon>
        <taxon>Clostridia</taxon>
        <taxon>Lachnospirales</taxon>
        <taxon>Lachnospiraceae</taxon>
        <taxon>Butyrivibrio</taxon>
    </lineage>
</organism>
<evidence type="ECO:0000313" key="2">
    <source>
        <dbReference type="EMBL" id="SER60841.1"/>
    </source>
</evidence>
<feature type="transmembrane region" description="Helical" evidence="1">
    <location>
        <begin position="6"/>
        <end position="24"/>
    </location>
</feature>
<evidence type="ECO:0000313" key="3">
    <source>
        <dbReference type="Proteomes" id="UP000182584"/>
    </source>
</evidence>
<evidence type="ECO:0000256" key="1">
    <source>
        <dbReference type="SAM" id="Phobius"/>
    </source>
</evidence>
<accession>A0A1H9QJT7</accession>
<dbReference type="EMBL" id="FOGJ01000008">
    <property type="protein sequence ID" value="SER60841.1"/>
    <property type="molecule type" value="Genomic_DNA"/>
</dbReference>
<name>A0A1H9QJT7_BUTFI</name>
<sequence length="220" mass="25516">MKTILFIVSLILLIFSISFFYFSLKSYLPVRKERQIKLMHKRLDHDFFFPISVIARADDYPFTYINNLLTQDYKLYEIILTDCSGDSEKIKRLVKTYSLKEDDNRPIRYYKDCIHPDKIYKGREGNIPLTLLVLSKEKADAAGILRPLLAAGVAASRMPYISFYKNELQKIIPGTSLKDMARCVLEDDNVTQISMYGMELYNKARFINDLLPVNVSVSED</sequence>
<keyword evidence="1" id="KW-0472">Membrane</keyword>
<dbReference type="eggNOG" id="COG1215">
    <property type="taxonomic scope" value="Bacteria"/>
</dbReference>
<dbReference type="RefSeq" id="WP_074755406.1">
    <property type="nucleotide sequence ID" value="NZ_FOGJ01000008.1"/>
</dbReference>
<keyword evidence="1" id="KW-0812">Transmembrane</keyword>
<dbReference type="AlphaFoldDB" id="A0A1H9QJT7"/>
<gene>
    <name evidence="2" type="ORF">SAMN04487884_10831</name>
</gene>
<dbReference type="Proteomes" id="UP000182584">
    <property type="component" value="Unassembled WGS sequence"/>
</dbReference>